<sequence>MMRRVLMMLVLVAALLALLPAGNTQAQSDARCFPETGFCISGPIRQYWERNGGLMVFGFPITPVQTETVENWTGPVQWFERDRLEDHSRERQGVLAGRLGVERLAQQGRPWQFRPLGPPPQPGCRGFVETGYYMCGGFLTYWQRNGGLERFGYPVTDLIVENLNGRDYTVQYFERRRMEYHPENRPPFDILLGLLGREVRDSALVIPPPPPPPPPISQQIAISEPADNAVISSPIRVSGSTTRMPAGNTLRYRFYEPNGFELARGTIPVIAQPNGTGNFSTRLAYRAPNGERVLLELAEIDPTTGAIIARTERSVRYAPTGAQQITIDRPSSGSTIGTRLQVAGRTAIFPSEGDLFLNVIDGSGRLIANFAFAVGGTPDQPASFFVDVTIPDQRGRLVTVEVVDINARGDVLARAQVNVFAGTPGPYPVP</sequence>
<gene>
    <name evidence="3" type="ORF">EYB53_009895</name>
</gene>
<dbReference type="InterPro" id="IPR018911">
    <property type="entry name" value="Gmad2_Ig-like_dom"/>
</dbReference>
<dbReference type="RefSeq" id="WP_135478031.1">
    <property type="nucleotide sequence ID" value="NZ_SIJK02000014.1"/>
</dbReference>
<keyword evidence="4" id="KW-1185">Reference proteome</keyword>
<comment type="caution">
    <text evidence="3">The sequence shown here is derived from an EMBL/GenBank/DDBJ whole genome shotgun (WGS) entry which is preliminary data.</text>
</comment>
<name>A0ABS4D999_9CHLR</name>
<feature type="chain" id="PRO_5045520863" description="Bacterial spore germination immunoglobulin-like domain-containing protein" evidence="1">
    <location>
        <begin position="27"/>
        <end position="430"/>
    </location>
</feature>
<feature type="signal peptide" evidence="1">
    <location>
        <begin position="1"/>
        <end position="26"/>
    </location>
</feature>
<evidence type="ECO:0000313" key="4">
    <source>
        <dbReference type="Proteomes" id="UP001193081"/>
    </source>
</evidence>
<evidence type="ECO:0000256" key="1">
    <source>
        <dbReference type="SAM" id="SignalP"/>
    </source>
</evidence>
<dbReference type="Proteomes" id="UP001193081">
    <property type="component" value="Unassembled WGS sequence"/>
</dbReference>
<evidence type="ECO:0000259" key="2">
    <source>
        <dbReference type="Pfam" id="PF10648"/>
    </source>
</evidence>
<protein>
    <recommendedName>
        <fullName evidence="2">Bacterial spore germination immunoglobulin-like domain-containing protein</fullName>
    </recommendedName>
</protein>
<dbReference type="EMBL" id="SIJK02000014">
    <property type="protein sequence ID" value="MBP1466015.1"/>
    <property type="molecule type" value="Genomic_DNA"/>
</dbReference>
<feature type="domain" description="Bacterial spore germination immunoglobulin-like" evidence="2">
    <location>
        <begin position="220"/>
        <end position="306"/>
    </location>
</feature>
<accession>A0ABS4D999</accession>
<reference evidence="3 4" key="1">
    <citation type="submission" date="2021-03" db="EMBL/GenBank/DDBJ databases">
        <authorList>
            <person name="Grouzdev D.S."/>
        </authorList>
    </citation>
    <scope>NUCLEOTIDE SEQUENCE [LARGE SCALE GENOMIC DNA]</scope>
    <source>
        <strain evidence="3 4">M50-1</strain>
    </source>
</reference>
<evidence type="ECO:0000313" key="3">
    <source>
        <dbReference type="EMBL" id="MBP1466015.1"/>
    </source>
</evidence>
<dbReference type="Pfam" id="PF10648">
    <property type="entry name" value="Gmad2"/>
    <property type="match status" value="1"/>
</dbReference>
<organism evidence="3 4">
    <name type="scientific">Candidatus Chloroploca mongolica</name>
    <dbReference type="NCBI Taxonomy" id="2528176"/>
    <lineage>
        <taxon>Bacteria</taxon>
        <taxon>Bacillati</taxon>
        <taxon>Chloroflexota</taxon>
        <taxon>Chloroflexia</taxon>
        <taxon>Chloroflexales</taxon>
        <taxon>Chloroflexineae</taxon>
        <taxon>Oscillochloridaceae</taxon>
        <taxon>Candidatus Chloroploca</taxon>
    </lineage>
</organism>
<proteinExistence type="predicted"/>
<keyword evidence="1" id="KW-0732">Signal</keyword>